<keyword evidence="1" id="KW-0732">Signal</keyword>
<reference evidence="3" key="1">
    <citation type="journal article" date="2020" name="Mol. Microbiol.">
        <title>The CWPS Rubik's cube: Linking diversity of cell wall polysaccharide structures with the encoded biosynthetic machinery of selected Lactococcus lactis strains.</title>
        <authorList>
            <person name="Mahony J."/>
            <person name="Frantzen C."/>
            <person name="Vinogradov E."/>
            <person name="Sadovskaya I."/>
            <person name="Theodorou I."/>
            <person name="Kelleher P."/>
            <person name="Chapot-Chartier M.P."/>
            <person name="Cambillau C."/>
            <person name="Holo H."/>
            <person name="van Sinderen D."/>
        </authorList>
    </citation>
    <scope>NUCLEOTIDE SEQUENCE</scope>
    <source>
        <strain evidence="3">223</strain>
    </source>
</reference>
<evidence type="ECO:0000313" key="3">
    <source>
        <dbReference type="EMBL" id="WNO28794.1"/>
    </source>
</evidence>
<organism evidence="2 4">
    <name type="scientific">Lactococcus lactis subsp. lactis</name>
    <name type="common">Streptococcus lactis</name>
    <dbReference type="NCBI Taxonomy" id="1360"/>
    <lineage>
        <taxon>Bacteria</taxon>
        <taxon>Bacillati</taxon>
        <taxon>Bacillota</taxon>
        <taxon>Bacilli</taxon>
        <taxon>Lactobacillales</taxon>
        <taxon>Streptococcaceae</taxon>
        <taxon>Lactococcus</taxon>
    </lineage>
</organism>
<evidence type="ECO:0000313" key="2">
    <source>
        <dbReference type="EMBL" id="ARD95615.1"/>
    </source>
</evidence>
<reference evidence="2" key="3">
    <citation type="submission" date="2023-09" db="EMBL/GenBank/DDBJ databases">
        <title>Complete Genomes and Methylome analysis of Lactococcus lactis subs lactis strains.</title>
        <authorList>
            <person name="Fomenkov A."/>
            <person name="McDonnell B."/>
            <person name="Sun L."/>
            <person name="Van Sinderen D."/>
            <person name="Roberts R.J."/>
        </authorList>
    </citation>
    <scope>NUCLEOTIDE SEQUENCE</scope>
    <source>
        <strain evidence="2">229</strain>
    </source>
</reference>
<sequence>MRKLTSIGAIALCGISLSAYSQDKDTAETKSTTQSTVRNLI</sequence>
<dbReference type="AlphaFoldDB" id="A0A0H1RN03"/>
<evidence type="ECO:0000256" key="1">
    <source>
        <dbReference type="SAM" id="SignalP"/>
    </source>
</evidence>
<dbReference type="EMBL" id="CP031926">
    <property type="protein sequence ID" value="WNO28794.1"/>
    <property type="molecule type" value="Genomic_DNA"/>
</dbReference>
<feature type="signal peptide" evidence="1">
    <location>
        <begin position="1"/>
        <end position="21"/>
    </location>
</feature>
<gene>
    <name evidence="3" type="ORF">LL223_02815</name>
    <name evidence="2" type="ORF">LL229_0728</name>
</gene>
<dbReference type="EMBL" id="CP090823">
    <property type="protein sequence ID" value="ARD95615.1"/>
    <property type="molecule type" value="Genomic_DNA"/>
</dbReference>
<name>A0A0H1RN03_LACLL</name>
<dbReference type="Proteomes" id="UP001055586">
    <property type="component" value="Chromosome"/>
</dbReference>
<dbReference type="Proteomes" id="UP000663169">
    <property type="component" value="Chromosome"/>
</dbReference>
<dbReference type="RefSeq" id="WP_021213684.1">
    <property type="nucleotide sequence ID" value="NZ_CP015896.1"/>
</dbReference>
<evidence type="ECO:0000313" key="4">
    <source>
        <dbReference type="Proteomes" id="UP001055586"/>
    </source>
</evidence>
<feature type="chain" id="PRO_5041793482" evidence="1">
    <location>
        <begin position="22"/>
        <end position="41"/>
    </location>
</feature>
<accession>A0A0H1RN03</accession>
<protein>
    <submittedName>
        <fullName evidence="2">Uncharacterized protein</fullName>
    </submittedName>
</protein>
<reference evidence="3" key="2">
    <citation type="submission" date="2023-04" db="EMBL/GenBank/DDBJ databases">
        <authorList>
            <person name="McDonnell B."/>
        </authorList>
    </citation>
    <scope>NUCLEOTIDE SEQUENCE</scope>
    <source>
        <strain evidence="3">223</strain>
    </source>
</reference>
<proteinExistence type="predicted"/>